<dbReference type="PANTHER" id="PTHR10590">
    <property type="entry name" value="SODIUM/NUCLEOSIDE COTRANSPORTER"/>
    <property type="match status" value="1"/>
</dbReference>
<dbReference type="InterPro" id="IPR002668">
    <property type="entry name" value="CNT_N_dom"/>
</dbReference>
<evidence type="ECO:0000256" key="2">
    <source>
        <dbReference type="ARBA" id="ARBA00009033"/>
    </source>
</evidence>
<feature type="transmembrane region" description="Helical" evidence="7">
    <location>
        <begin position="169"/>
        <end position="191"/>
    </location>
</feature>
<feature type="domain" description="Concentrative nucleoside transporter C-terminal" evidence="9">
    <location>
        <begin position="197"/>
        <end position="403"/>
    </location>
</feature>
<evidence type="ECO:0000259" key="9">
    <source>
        <dbReference type="Pfam" id="PF07662"/>
    </source>
</evidence>
<evidence type="ECO:0000256" key="5">
    <source>
        <dbReference type="ARBA" id="ARBA00022989"/>
    </source>
</evidence>
<feature type="transmembrane region" description="Helical" evidence="7">
    <location>
        <begin position="33"/>
        <end position="50"/>
    </location>
</feature>
<dbReference type="Pfam" id="PF01773">
    <property type="entry name" value="Nucleos_tra2_N"/>
    <property type="match status" value="1"/>
</dbReference>
<accession>A0ABT9VM79</accession>
<comment type="subcellular location">
    <subcellularLocation>
        <location evidence="1">Cell membrane</location>
        <topology evidence="1">Multi-pass membrane protein</topology>
    </subcellularLocation>
</comment>
<keyword evidence="4 7" id="KW-0812">Transmembrane</keyword>
<evidence type="ECO:0000256" key="1">
    <source>
        <dbReference type="ARBA" id="ARBA00004651"/>
    </source>
</evidence>
<evidence type="ECO:0000256" key="7">
    <source>
        <dbReference type="RuleBase" id="RU362018"/>
    </source>
</evidence>
<sequence>MINILWGILGIFVIFVIAFILSENKKSINPRTILGGLIIQLIFGFIVLKWDVGRQAFQWVTSKVQEVVNFASAGTSFIFGSLADPSQQTGFIFAFNVLTLIIFFSSLISVLYYLGIMQWVIRIIGGALSKLLGTSKAESMSAAANIFVGQTEAPLVVMPYIKNMTKSELFAVMTGGLASVAGSVLFGYAALGVPLEYLLAASFMAAPAGLVMAKMLVPETGKPETLEGFEMAHDDHSVNVIDAAARGASTGLQLALNVGAMLLAFIALIALLNGILGGIGGWFGVENLSLELILGYIFAPLAFVIGIPWEEALQAGSFIGQKLIVNEFVAYSNFAPEIANLSDKTVAVISFALCGFANLSSIAILLGGLGGLAPSRRQDIARLGIRAIIAGTLANLLSAAIAGMFVL</sequence>
<dbReference type="InterPro" id="IPR018270">
    <property type="entry name" value="C_nuclsd_transpt_met_bac"/>
</dbReference>
<evidence type="ECO:0000259" key="8">
    <source>
        <dbReference type="Pfam" id="PF01773"/>
    </source>
</evidence>
<feature type="transmembrane region" description="Helical" evidence="7">
    <location>
        <begin position="385"/>
        <end position="406"/>
    </location>
</feature>
<evidence type="ECO:0000256" key="6">
    <source>
        <dbReference type="ARBA" id="ARBA00023136"/>
    </source>
</evidence>
<dbReference type="Proteomes" id="UP001225646">
    <property type="component" value="Unassembled WGS sequence"/>
</dbReference>
<evidence type="ECO:0000313" key="11">
    <source>
        <dbReference type="EMBL" id="MDQ0162082.1"/>
    </source>
</evidence>
<dbReference type="InterPro" id="IPR011642">
    <property type="entry name" value="Gate_dom"/>
</dbReference>
<dbReference type="InterPro" id="IPR008276">
    <property type="entry name" value="C_nuclsd_transpt"/>
</dbReference>
<dbReference type="Pfam" id="PF07670">
    <property type="entry name" value="Gate"/>
    <property type="match status" value="1"/>
</dbReference>
<feature type="domain" description="Nucleoside transporter/FeoB GTPase Gate" evidence="10">
    <location>
        <begin position="95"/>
        <end position="191"/>
    </location>
</feature>
<dbReference type="Pfam" id="PF07662">
    <property type="entry name" value="Nucleos_tra2_C"/>
    <property type="match status" value="1"/>
</dbReference>
<name>A0ABT9VM79_9BACI</name>
<keyword evidence="6 7" id="KW-0472">Membrane</keyword>
<gene>
    <name evidence="11" type="ORF">J2S06_001156</name>
</gene>
<keyword evidence="3" id="KW-1003">Cell membrane</keyword>
<feature type="transmembrane region" description="Helical" evidence="7">
    <location>
        <begin position="292"/>
        <end position="309"/>
    </location>
</feature>
<protein>
    <recommendedName>
        <fullName evidence="7">Nucleoside permease</fullName>
    </recommendedName>
</protein>
<keyword evidence="7" id="KW-0813">Transport</keyword>
<organism evidence="11 12">
    <name type="scientific">Aeribacillus alveayuensis</name>
    <dbReference type="NCBI Taxonomy" id="279215"/>
    <lineage>
        <taxon>Bacteria</taxon>
        <taxon>Bacillati</taxon>
        <taxon>Bacillota</taxon>
        <taxon>Bacilli</taxon>
        <taxon>Bacillales</taxon>
        <taxon>Bacillaceae</taxon>
        <taxon>Aeribacillus</taxon>
    </lineage>
</organism>
<comment type="caution">
    <text evidence="11">The sequence shown here is derived from an EMBL/GenBank/DDBJ whole genome shotgun (WGS) entry which is preliminary data.</text>
</comment>
<keyword evidence="12" id="KW-1185">Reference proteome</keyword>
<feature type="transmembrane region" description="Helical" evidence="7">
    <location>
        <begin position="262"/>
        <end position="285"/>
    </location>
</feature>
<dbReference type="NCBIfam" id="TIGR00804">
    <property type="entry name" value="nupC"/>
    <property type="match status" value="1"/>
</dbReference>
<proteinExistence type="inferred from homology"/>
<dbReference type="InterPro" id="IPR011657">
    <property type="entry name" value="CNT_C_dom"/>
</dbReference>
<dbReference type="PANTHER" id="PTHR10590:SF4">
    <property type="entry name" value="SOLUTE CARRIER FAMILY 28 MEMBER 3"/>
    <property type="match status" value="1"/>
</dbReference>
<feature type="domain" description="Concentrative nucleoside transporter N-terminal" evidence="8">
    <location>
        <begin position="9"/>
        <end position="82"/>
    </location>
</feature>
<feature type="transmembrane region" description="Helical" evidence="7">
    <location>
        <begin position="91"/>
        <end position="114"/>
    </location>
</feature>
<evidence type="ECO:0000313" key="12">
    <source>
        <dbReference type="Proteomes" id="UP001225646"/>
    </source>
</evidence>
<feature type="transmembrane region" description="Helical" evidence="7">
    <location>
        <begin position="6"/>
        <end position="21"/>
    </location>
</feature>
<comment type="similarity">
    <text evidence="2 7">Belongs to the concentrative nucleoside transporter (CNT) (TC 2.A.41) family.</text>
</comment>
<evidence type="ECO:0000256" key="3">
    <source>
        <dbReference type="ARBA" id="ARBA00022475"/>
    </source>
</evidence>
<reference evidence="11 12" key="1">
    <citation type="submission" date="2023-07" db="EMBL/GenBank/DDBJ databases">
        <title>Genomic Encyclopedia of Type Strains, Phase IV (KMG-IV): sequencing the most valuable type-strain genomes for metagenomic binning, comparative biology and taxonomic classification.</title>
        <authorList>
            <person name="Goeker M."/>
        </authorList>
    </citation>
    <scope>NUCLEOTIDE SEQUENCE [LARGE SCALE GENOMIC DNA]</scope>
    <source>
        <strain evidence="11 12">DSM 19092</strain>
    </source>
</reference>
<evidence type="ECO:0000256" key="4">
    <source>
        <dbReference type="ARBA" id="ARBA00022692"/>
    </source>
</evidence>
<keyword evidence="5 7" id="KW-1133">Transmembrane helix</keyword>
<feature type="transmembrane region" description="Helical" evidence="7">
    <location>
        <begin position="346"/>
        <end position="373"/>
    </location>
</feature>
<dbReference type="EMBL" id="JAUSTR010000002">
    <property type="protein sequence ID" value="MDQ0162082.1"/>
    <property type="molecule type" value="Genomic_DNA"/>
</dbReference>
<evidence type="ECO:0000259" key="10">
    <source>
        <dbReference type="Pfam" id="PF07670"/>
    </source>
</evidence>